<evidence type="ECO:0000313" key="2">
    <source>
        <dbReference type="EMBL" id="OBQ59136.1"/>
    </source>
</evidence>
<dbReference type="RefSeq" id="WP_065141586.1">
    <property type="nucleotide sequence ID" value="NZ_CP033334.1"/>
</dbReference>
<evidence type="ECO:0000313" key="1">
    <source>
        <dbReference type="EMBL" id="OBP80076.1"/>
    </source>
</evidence>
<dbReference type="EMBL" id="LYTK01000023">
    <property type="protein sequence ID" value="OBQ59136.1"/>
    <property type="molecule type" value="Genomic_DNA"/>
</dbReference>
<evidence type="ECO:0000313" key="3">
    <source>
        <dbReference type="Proteomes" id="UP000093737"/>
    </source>
</evidence>
<organism evidence="1 4">
    <name type="scientific">Rhizobium loti</name>
    <name type="common">Mesorhizobium loti</name>
    <dbReference type="NCBI Taxonomy" id="381"/>
    <lineage>
        <taxon>Bacteria</taxon>
        <taxon>Pseudomonadati</taxon>
        <taxon>Pseudomonadota</taxon>
        <taxon>Alphaproteobacteria</taxon>
        <taxon>Hyphomicrobiales</taxon>
        <taxon>Phyllobacteriaceae</taxon>
        <taxon>Mesorhizobium</taxon>
    </lineage>
</organism>
<dbReference type="AlphaFoldDB" id="A0A1A5IM77"/>
<dbReference type="Proteomes" id="UP000093737">
    <property type="component" value="Unassembled WGS sequence"/>
</dbReference>
<proteinExistence type="predicted"/>
<name>A0A1A5IM77_RHILI</name>
<reference evidence="4" key="2">
    <citation type="submission" date="2016-06" db="EMBL/GenBank/DDBJ databases">
        <title>NZP2037 Pacbio-Illumina hybrid assembly.</title>
        <authorList>
            <person name="Ramsay J.P."/>
        </authorList>
    </citation>
    <scope>NUCLEOTIDE SEQUENCE [LARGE SCALE GENOMIC DNA]</scope>
    <source>
        <strain evidence="4">R7ANS::ICEMlSym2042</strain>
    </source>
</reference>
<dbReference type="EMBL" id="LZTJ01000002">
    <property type="protein sequence ID" value="OBP80076.1"/>
    <property type="molecule type" value="Genomic_DNA"/>
</dbReference>
<protein>
    <submittedName>
        <fullName evidence="1">Uncharacterized protein</fullName>
    </submittedName>
</protein>
<gene>
    <name evidence="2" type="ORF">A8145_26220</name>
    <name evidence="1" type="ORF">BAE39_27600</name>
</gene>
<reference evidence="1" key="3">
    <citation type="submission" date="2016-06" db="EMBL/GenBank/DDBJ databases">
        <authorList>
            <person name="Kjaerup R.B."/>
            <person name="Dalgaard T.S."/>
            <person name="Juul-Madsen H.R."/>
        </authorList>
    </citation>
    <scope>NUCLEOTIDE SEQUENCE</scope>
    <source>
        <strain evidence="1">R7ANS::ICEMlSym2042</strain>
    </source>
</reference>
<comment type="caution">
    <text evidence="1">The sequence shown here is derived from an EMBL/GenBank/DDBJ whole genome shotgun (WGS) entry which is preliminary data.</text>
</comment>
<accession>A0A1A5IM77</accession>
<sequence length="82" mass="9073">MAVRSTINPTGIKDNNRGLLAMVLNSPTKQHHGTAKIIKVDGMEQPFETASKAPTLVVLYITKRKKRSMEQMPPSAWILALT</sequence>
<reference evidence="2 3" key="1">
    <citation type="submission" date="2016-05" db="EMBL/GenBank/DDBJ databases">
        <authorList>
            <person name="Ramsay J.P."/>
        </authorList>
    </citation>
    <scope>NUCLEOTIDE SEQUENCE [LARGE SCALE GENOMIC DNA]</scope>
    <source>
        <strain evidence="2 3">NZP2042</strain>
    </source>
</reference>
<dbReference type="Proteomes" id="UP000093748">
    <property type="component" value="Unassembled WGS sequence"/>
</dbReference>
<evidence type="ECO:0000313" key="4">
    <source>
        <dbReference type="Proteomes" id="UP000093748"/>
    </source>
</evidence>